<gene>
    <name evidence="7" type="ORF">AMAG_20205</name>
</gene>
<dbReference type="VEuPathDB" id="FungiDB:AMAG_20205"/>
<dbReference type="PANTHER" id="PTHR12346">
    <property type="entry name" value="SIN3B-RELATED"/>
    <property type="match status" value="1"/>
</dbReference>
<dbReference type="GO" id="GO:0000122">
    <property type="term" value="P:negative regulation of transcription by RNA polymerase II"/>
    <property type="evidence" value="ECO:0007669"/>
    <property type="project" value="TreeGrafter"/>
</dbReference>
<evidence type="ECO:0000313" key="7">
    <source>
        <dbReference type="EMBL" id="KNE70893.1"/>
    </source>
</evidence>
<feature type="domain" description="Histone deacetylase interacting" evidence="6">
    <location>
        <begin position="325"/>
        <end position="427"/>
    </location>
</feature>
<dbReference type="Proteomes" id="UP000054350">
    <property type="component" value="Unassembled WGS sequence"/>
</dbReference>
<evidence type="ECO:0000256" key="4">
    <source>
        <dbReference type="PROSITE-ProRule" id="PRU00810"/>
    </source>
</evidence>
<dbReference type="PROSITE" id="PS51477">
    <property type="entry name" value="PAH"/>
    <property type="match status" value="1"/>
</dbReference>
<keyword evidence="8" id="KW-1185">Reference proteome</keyword>
<feature type="region of interest" description="Disordered" evidence="5">
    <location>
        <begin position="598"/>
        <end position="621"/>
    </location>
</feature>
<evidence type="ECO:0000256" key="2">
    <source>
        <dbReference type="ARBA" id="ARBA00022491"/>
    </source>
</evidence>
<evidence type="ECO:0000256" key="5">
    <source>
        <dbReference type="SAM" id="MobiDB-lite"/>
    </source>
</evidence>
<dbReference type="InterPro" id="IPR003822">
    <property type="entry name" value="PAH"/>
</dbReference>
<keyword evidence="2" id="KW-0678">Repressor</keyword>
<accession>A0A0L0T7V8</accession>
<evidence type="ECO:0000259" key="6">
    <source>
        <dbReference type="SMART" id="SM00761"/>
    </source>
</evidence>
<feature type="region of interest" description="Disordered" evidence="5">
    <location>
        <begin position="143"/>
        <end position="178"/>
    </location>
</feature>
<dbReference type="Pfam" id="PF08295">
    <property type="entry name" value="Sin3_corepress"/>
    <property type="match status" value="1"/>
</dbReference>
<keyword evidence="3 4" id="KW-0539">Nucleus</keyword>
<evidence type="ECO:0000313" key="8">
    <source>
        <dbReference type="Proteomes" id="UP000054350"/>
    </source>
</evidence>
<evidence type="ECO:0000256" key="3">
    <source>
        <dbReference type="ARBA" id="ARBA00023242"/>
    </source>
</evidence>
<dbReference type="eggNOG" id="KOG4204">
    <property type="taxonomic scope" value="Eukaryota"/>
</dbReference>
<sequence length="684" mass="73195">MMGAATPRPGDSNVVQVFSAASATPPNYPMAPPSDTGAPASSKKRKADPGSASTGSSAAATPLAGTSKSKKKQRTDAAAAPVSTVASGLAPSGDAAAATGPSAGAPAAVAALVPAASSDEMELFDRIKRRINSPATVVQEAQVLDPGSASTGSSAAATPLAGTSKSKKKQRTDAAAAPVSTVASGLAPSGDAAAATGPSAGAPAAVAALVPAASSDEMELFDRIKRRINSPATFQDFLKVLHLYAQDVLSHAALLDRVHAFIGTRAPDLYKAFTDLFGAPDPALATQFVLHPSVPDEFHPMGTAAMEPFTGFAKYSAPDGMDTWQCVGPSYRRIRKDIKVGVCSGRDALGRSVLNDDYVSHPPTHSDANAEDQLNVHRRNPFEEQMSRVEEERYEFDVNIEANTAFIRLLEPIAQKMVTMSDADRRGFRLPGSLGSSTPSVHHRILTRLYGENAAQVMEALSTTPAVAVPIVLKRLKQKDDEWRRQKREFAKVWRESDAKNFYRALDYQGVALKANERRFNVKSLVQEIEASYVEAKERRILHRAVVQHHLEVAVHDRSVIADVYNLLAVPNDAHQFARFRPFLDNLFFSELDPTPSAVAGAGPAASSSTRGALTPMSRRKSARKAVQPVSSVVCFGNNHLYILVRLVLLLAGRLEMRSLDPGALRRFAGRWARPRSNSDAPER</sequence>
<feature type="compositionally biased region" description="Low complexity" evidence="5">
    <location>
        <begin position="49"/>
        <end position="67"/>
    </location>
</feature>
<dbReference type="Pfam" id="PF02671">
    <property type="entry name" value="PAH"/>
    <property type="match status" value="1"/>
</dbReference>
<feature type="compositionally biased region" description="Low complexity" evidence="5">
    <location>
        <begin position="598"/>
        <end position="613"/>
    </location>
</feature>
<dbReference type="InterPro" id="IPR036600">
    <property type="entry name" value="PAH_sf"/>
</dbReference>
<dbReference type="EMBL" id="GG745368">
    <property type="protein sequence ID" value="KNE70893.1"/>
    <property type="molecule type" value="Genomic_DNA"/>
</dbReference>
<dbReference type="SUPFAM" id="SSF47762">
    <property type="entry name" value="PAH2 domain"/>
    <property type="match status" value="1"/>
</dbReference>
<dbReference type="GO" id="GO:0070822">
    <property type="term" value="C:Sin3-type complex"/>
    <property type="evidence" value="ECO:0007669"/>
    <property type="project" value="TreeGrafter"/>
</dbReference>
<feature type="compositionally biased region" description="Low complexity" evidence="5">
    <location>
        <begin position="86"/>
        <end position="107"/>
    </location>
</feature>
<name>A0A0L0T7V8_ALLM3</name>
<dbReference type="AlphaFoldDB" id="A0A0L0T7V8"/>
<reference evidence="8" key="2">
    <citation type="submission" date="2009-11" db="EMBL/GenBank/DDBJ databases">
        <title>The Genome Sequence of Allomyces macrogynus strain ATCC 38327.</title>
        <authorList>
            <consortium name="The Broad Institute Genome Sequencing Platform"/>
            <person name="Russ C."/>
            <person name="Cuomo C."/>
            <person name="Shea T."/>
            <person name="Young S.K."/>
            <person name="Zeng Q."/>
            <person name="Koehrsen M."/>
            <person name="Haas B."/>
            <person name="Borodovsky M."/>
            <person name="Guigo R."/>
            <person name="Alvarado L."/>
            <person name="Berlin A."/>
            <person name="Borenstein D."/>
            <person name="Chen Z."/>
            <person name="Engels R."/>
            <person name="Freedman E."/>
            <person name="Gellesch M."/>
            <person name="Goldberg J."/>
            <person name="Griggs A."/>
            <person name="Gujja S."/>
            <person name="Heiman D."/>
            <person name="Hepburn T."/>
            <person name="Howarth C."/>
            <person name="Jen D."/>
            <person name="Larson L."/>
            <person name="Lewis B."/>
            <person name="Mehta T."/>
            <person name="Park D."/>
            <person name="Pearson M."/>
            <person name="Roberts A."/>
            <person name="Saif S."/>
            <person name="Shenoy N."/>
            <person name="Sisk P."/>
            <person name="Stolte C."/>
            <person name="Sykes S."/>
            <person name="Walk T."/>
            <person name="White J."/>
            <person name="Yandava C."/>
            <person name="Burger G."/>
            <person name="Gray M.W."/>
            <person name="Holland P.W.H."/>
            <person name="King N."/>
            <person name="Lang F.B.F."/>
            <person name="Roger A.J."/>
            <person name="Ruiz-Trillo I."/>
            <person name="Lander E."/>
            <person name="Nusbaum C."/>
        </authorList>
    </citation>
    <scope>NUCLEOTIDE SEQUENCE [LARGE SCALE GENOMIC DNA]</scope>
    <source>
        <strain evidence="8">ATCC 38327</strain>
    </source>
</reference>
<dbReference type="InterPro" id="IPR039774">
    <property type="entry name" value="Sin3-like"/>
</dbReference>
<dbReference type="STRING" id="578462.A0A0L0T7V8"/>
<dbReference type="SMART" id="SM00761">
    <property type="entry name" value="HDAC_interact"/>
    <property type="match status" value="1"/>
</dbReference>
<feature type="compositionally biased region" description="Low complexity" evidence="5">
    <location>
        <begin position="146"/>
        <end position="164"/>
    </location>
</feature>
<protein>
    <recommendedName>
        <fullName evidence="6">Histone deacetylase interacting domain-containing protein</fullName>
    </recommendedName>
</protein>
<dbReference type="GO" id="GO:0003714">
    <property type="term" value="F:transcription corepressor activity"/>
    <property type="evidence" value="ECO:0007669"/>
    <property type="project" value="InterPro"/>
</dbReference>
<comment type="subcellular location">
    <subcellularLocation>
        <location evidence="1 4">Nucleus</location>
    </subcellularLocation>
</comment>
<feature type="compositionally biased region" description="Polar residues" evidence="5">
    <location>
        <begin position="13"/>
        <end position="25"/>
    </location>
</feature>
<evidence type="ECO:0000256" key="1">
    <source>
        <dbReference type="ARBA" id="ARBA00004123"/>
    </source>
</evidence>
<proteinExistence type="predicted"/>
<feature type="region of interest" description="Disordered" evidence="5">
    <location>
        <begin position="1"/>
        <end position="107"/>
    </location>
</feature>
<dbReference type="OrthoDB" id="10265969at2759"/>
<reference evidence="7 8" key="1">
    <citation type="submission" date="2009-11" db="EMBL/GenBank/DDBJ databases">
        <title>Annotation of Allomyces macrogynus ATCC 38327.</title>
        <authorList>
            <consortium name="The Broad Institute Genome Sequencing Platform"/>
            <person name="Russ C."/>
            <person name="Cuomo C."/>
            <person name="Burger G."/>
            <person name="Gray M.W."/>
            <person name="Holland P.W.H."/>
            <person name="King N."/>
            <person name="Lang F.B.F."/>
            <person name="Roger A.J."/>
            <person name="Ruiz-Trillo I."/>
            <person name="Young S.K."/>
            <person name="Zeng Q."/>
            <person name="Gargeya S."/>
            <person name="Fitzgerald M."/>
            <person name="Haas B."/>
            <person name="Abouelleil A."/>
            <person name="Alvarado L."/>
            <person name="Arachchi H.M."/>
            <person name="Berlin A."/>
            <person name="Chapman S.B."/>
            <person name="Gearin G."/>
            <person name="Goldberg J."/>
            <person name="Griggs A."/>
            <person name="Gujja S."/>
            <person name="Hansen M."/>
            <person name="Heiman D."/>
            <person name="Howarth C."/>
            <person name="Larimer J."/>
            <person name="Lui A."/>
            <person name="MacDonald P.J.P."/>
            <person name="McCowen C."/>
            <person name="Montmayeur A."/>
            <person name="Murphy C."/>
            <person name="Neiman D."/>
            <person name="Pearson M."/>
            <person name="Priest M."/>
            <person name="Roberts A."/>
            <person name="Saif S."/>
            <person name="Shea T."/>
            <person name="Sisk P."/>
            <person name="Stolte C."/>
            <person name="Sykes S."/>
            <person name="Wortman J."/>
            <person name="Nusbaum C."/>
            <person name="Birren B."/>
        </authorList>
    </citation>
    <scope>NUCLEOTIDE SEQUENCE [LARGE SCALE GENOMIC DNA]</scope>
    <source>
        <strain evidence="7 8">ATCC 38327</strain>
    </source>
</reference>
<dbReference type="PANTHER" id="PTHR12346:SF0">
    <property type="entry name" value="SIN3A, ISOFORM G"/>
    <property type="match status" value="1"/>
</dbReference>
<dbReference type="Gene3D" id="1.20.1160.11">
    <property type="entry name" value="Paired amphipathic helix"/>
    <property type="match status" value="1"/>
</dbReference>
<organism evidence="7 8">
    <name type="scientific">Allomyces macrogynus (strain ATCC 38327)</name>
    <name type="common">Allomyces javanicus var. macrogynus</name>
    <dbReference type="NCBI Taxonomy" id="578462"/>
    <lineage>
        <taxon>Eukaryota</taxon>
        <taxon>Fungi</taxon>
        <taxon>Fungi incertae sedis</taxon>
        <taxon>Blastocladiomycota</taxon>
        <taxon>Blastocladiomycetes</taxon>
        <taxon>Blastocladiales</taxon>
        <taxon>Blastocladiaceae</taxon>
        <taxon>Allomyces</taxon>
    </lineage>
</organism>
<dbReference type="InterPro" id="IPR013194">
    <property type="entry name" value="HDAC_interact_dom"/>
</dbReference>